<dbReference type="Proteomes" id="UP000232062">
    <property type="component" value="Unassembled WGS sequence"/>
</dbReference>
<reference evidence="1 2" key="1">
    <citation type="submission" date="2017-11" db="EMBL/GenBank/DDBJ databases">
        <title>The genome sequence of Pantoea rodasii DSM 26611.</title>
        <authorList>
            <person name="Gao J."/>
            <person name="Mao X."/>
            <person name="Sun J."/>
        </authorList>
    </citation>
    <scope>NUCLEOTIDE SEQUENCE [LARGE SCALE GENOMIC DNA]</scope>
    <source>
        <strain evidence="1 2">DSM 26611</strain>
    </source>
</reference>
<sequence length="97" mass="11208">MGLTRPAFCFPPLHSCFPLVDFAVREPADFFLHVTGANLIDTCTLFPYGFDNYRKKFISEVRCHSPVDNTLNIFEPVNFACWENSRCLLVTERQVFL</sequence>
<proteinExistence type="predicted"/>
<accession>A0A2M9W951</accession>
<keyword evidence="2" id="KW-1185">Reference proteome</keyword>
<name>A0A2M9W951_9GAMM</name>
<comment type="caution">
    <text evidence="1">The sequence shown here is derived from an EMBL/GenBank/DDBJ whole genome shotgun (WGS) entry which is preliminary data.</text>
</comment>
<organism evidence="1 2">
    <name type="scientific">Pantoea rodasii</name>
    <dbReference type="NCBI Taxonomy" id="1076549"/>
    <lineage>
        <taxon>Bacteria</taxon>
        <taxon>Pseudomonadati</taxon>
        <taxon>Pseudomonadota</taxon>
        <taxon>Gammaproteobacteria</taxon>
        <taxon>Enterobacterales</taxon>
        <taxon>Erwiniaceae</taxon>
        <taxon>Pantoea</taxon>
    </lineage>
</organism>
<protein>
    <submittedName>
        <fullName evidence="1">Uncharacterized protein</fullName>
    </submittedName>
</protein>
<gene>
    <name evidence="1" type="ORF">PRCB_17420</name>
</gene>
<evidence type="ECO:0000313" key="1">
    <source>
        <dbReference type="EMBL" id="PJZ04061.1"/>
    </source>
</evidence>
<dbReference type="EMBL" id="PIQI01000025">
    <property type="protein sequence ID" value="PJZ04061.1"/>
    <property type="molecule type" value="Genomic_DNA"/>
</dbReference>
<dbReference type="AlphaFoldDB" id="A0A2M9W951"/>
<evidence type="ECO:0000313" key="2">
    <source>
        <dbReference type="Proteomes" id="UP000232062"/>
    </source>
</evidence>